<evidence type="ECO:0000313" key="10">
    <source>
        <dbReference type="Proteomes" id="UP000006727"/>
    </source>
</evidence>
<dbReference type="HAMAP" id="MF_01885">
    <property type="entry name" value="tRNA_methyltr_TrmL"/>
    <property type="match status" value="1"/>
</dbReference>
<evidence type="ECO:0000313" key="9">
    <source>
        <dbReference type="EnsemblPlants" id="Pp3c23_8130V3.1"/>
    </source>
</evidence>
<keyword evidence="4" id="KW-0949">S-adenosyl-L-methionine</keyword>
<feature type="domain" description="tRNA/rRNA methyltransferase SpoU type" evidence="7">
    <location>
        <begin position="87"/>
        <end position="236"/>
    </location>
</feature>
<dbReference type="STRING" id="3218.A0A2K1IIG6"/>
<feature type="region of interest" description="Disordered" evidence="6">
    <location>
        <begin position="248"/>
        <end position="268"/>
    </location>
</feature>
<sequence>MQGMAMLSQAHKCFTSSFFHSSCTRLCYPRAGSKNPLNGREVSFTIPHRFGPTSSWRRICGCSLAPALEGQKNWEDVAQKDQQQKLLQVVLVSPQIPGNSGSIARTCAATGVGLHLVEPLGYKIDGSKLKSTGLEYWPYVVVKVHKSWNDFFTYFQEQNGEKRLLAYTKNGQYVHTDVQYKAGDWLLFGSEVDGLPAAALEQSTTGQYAGGTIRLPMSEEYVRSLNLSISAGIGVYEALRQLDSHTGYSSVHASHNDPVFTENNDGYP</sequence>
<dbReference type="InterPro" id="IPR029028">
    <property type="entry name" value="Alpha/beta_knot_MTases"/>
</dbReference>
<reference evidence="8 10" key="2">
    <citation type="journal article" date="2018" name="Plant J.">
        <title>The Physcomitrella patens chromosome-scale assembly reveals moss genome structure and evolution.</title>
        <authorList>
            <person name="Lang D."/>
            <person name="Ullrich K.K."/>
            <person name="Murat F."/>
            <person name="Fuchs J."/>
            <person name="Jenkins J."/>
            <person name="Haas F.B."/>
            <person name="Piednoel M."/>
            <person name="Gundlach H."/>
            <person name="Van Bel M."/>
            <person name="Meyberg R."/>
            <person name="Vives C."/>
            <person name="Morata J."/>
            <person name="Symeonidi A."/>
            <person name="Hiss M."/>
            <person name="Muchero W."/>
            <person name="Kamisugi Y."/>
            <person name="Saleh O."/>
            <person name="Blanc G."/>
            <person name="Decker E.L."/>
            <person name="van Gessel N."/>
            <person name="Grimwood J."/>
            <person name="Hayes R.D."/>
            <person name="Graham S.W."/>
            <person name="Gunter L.E."/>
            <person name="McDaniel S.F."/>
            <person name="Hoernstein S.N.W."/>
            <person name="Larsson A."/>
            <person name="Li F.W."/>
            <person name="Perroud P.F."/>
            <person name="Phillips J."/>
            <person name="Ranjan P."/>
            <person name="Rokshar D.S."/>
            <person name="Rothfels C.J."/>
            <person name="Schneider L."/>
            <person name="Shu S."/>
            <person name="Stevenson D.W."/>
            <person name="Thummler F."/>
            <person name="Tillich M."/>
            <person name="Villarreal Aguilar J.C."/>
            <person name="Widiez T."/>
            <person name="Wong G.K."/>
            <person name="Wymore A."/>
            <person name="Zhang Y."/>
            <person name="Zimmer A.D."/>
            <person name="Quatrano R.S."/>
            <person name="Mayer K.F.X."/>
            <person name="Goodstein D."/>
            <person name="Casacuberta J.M."/>
            <person name="Vandepoele K."/>
            <person name="Reski R."/>
            <person name="Cuming A.C."/>
            <person name="Tuskan G.A."/>
            <person name="Maumus F."/>
            <person name="Salse J."/>
            <person name="Schmutz J."/>
            <person name="Rensing S.A."/>
        </authorList>
    </citation>
    <scope>NUCLEOTIDE SEQUENCE [LARGE SCALE GENOMIC DNA]</scope>
    <source>
        <strain evidence="9 10">cv. Gransden 2004</strain>
    </source>
</reference>
<evidence type="ECO:0000259" key="7">
    <source>
        <dbReference type="Pfam" id="PF00588"/>
    </source>
</evidence>
<gene>
    <name evidence="9" type="primary">LOC112276078</name>
    <name evidence="8" type="ORF">PHYPA_027761</name>
</gene>
<keyword evidence="2" id="KW-0489">Methyltransferase</keyword>
<dbReference type="GO" id="GO:0008173">
    <property type="term" value="F:RNA methyltransferase activity"/>
    <property type="evidence" value="ECO:0007669"/>
    <property type="project" value="InterPro"/>
</dbReference>
<dbReference type="CDD" id="cd18094">
    <property type="entry name" value="SpoU-like_TrmL"/>
    <property type="match status" value="1"/>
</dbReference>
<protein>
    <recommendedName>
        <fullName evidence="7">tRNA/rRNA methyltransferase SpoU type domain-containing protein</fullName>
    </recommendedName>
</protein>
<dbReference type="RefSeq" id="XP_024362835.1">
    <property type="nucleotide sequence ID" value="XM_024507067.2"/>
</dbReference>
<dbReference type="InterPro" id="IPR029026">
    <property type="entry name" value="tRNA_m1G_MTases_N"/>
</dbReference>
<dbReference type="GO" id="GO:0002130">
    <property type="term" value="P:wobble position ribose methylation"/>
    <property type="evidence" value="ECO:0000318"/>
    <property type="project" value="GO_Central"/>
</dbReference>
<evidence type="ECO:0000256" key="6">
    <source>
        <dbReference type="SAM" id="MobiDB-lite"/>
    </source>
</evidence>
<dbReference type="Proteomes" id="UP000006727">
    <property type="component" value="Chromosome 23"/>
</dbReference>
<dbReference type="InterPro" id="IPR016914">
    <property type="entry name" value="TrmL"/>
</dbReference>
<keyword evidence="3" id="KW-0808">Transferase</keyword>
<dbReference type="GO" id="GO:0003723">
    <property type="term" value="F:RNA binding"/>
    <property type="evidence" value="ECO:0007669"/>
    <property type="project" value="InterPro"/>
</dbReference>
<dbReference type="AlphaFoldDB" id="A0A2K1IIG6"/>
<dbReference type="GO" id="GO:0042802">
    <property type="term" value="F:identical protein binding"/>
    <property type="evidence" value="ECO:0007669"/>
    <property type="project" value="UniProtKB-ARBA"/>
</dbReference>
<organism evidence="8">
    <name type="scientific">Physcomitrium patens</name>
    <name type="common">Spreading-leaved earth moss</name>
    <name type="synonym">Physcomitrella patens</name>
    <dbReference type="NCBI Taxonomy" id="3218"/>
    <lineage>
        <taxon>Eukaryota</taxon>
        <taxon>Viridiplantae</taxon>
        <taxon>Streptophyta</taxon>
        <taxon>Embryophyta</taxon>
        <taxon>Bryophyta</taxon>
        <taxon>Bryophytina</taxon>
        <taxon>Bryopsida</taxon>
        <taxon>Funariidae</taxon>
        <taxon>Funariales</taxon>
        <taxon>Funariaceae</taxon>
        <taxon>Physcomitrium</taxon>
    </lineage>
</organism>
<name>A0A2K1IIG6_PHYPA</name>
<accession>A0A2K1IIG6</accession>
<dbReference type="GeneID" id="112276078"/>
<reference evidence="9" key="3">
    <citation type="submission" date="2020-12" db="UniProtKB">
        <authorList>
            <consortium name="EnsemblPlants"/>
        </authorList>
    </citation>
    <scope>IDENTIFICATION</scope>
</reference>
<dbReference type="Gramene" id="Pp3c23_8130V3.2">
    <property type="protein sequence ID" value="Pp3c23_8130V3.2"/>
    <property type="gene ID" value="Pp3c23_8130"/>
</dbReference>
<keyword evidence="5" id="KW-0819">tRNA processing</keyword>
<keyword evidence="1" id="KW-0963">Cytoplasm</keyword>
<dbReference type="FunFam" id="3.40.1280.10:FF:000002">
    <property type="entry name" value="Peptidylprolyl isomerase"/>
    <property type="match status" value="1"/>
</dbReference>
<evidence type="ECO:0000256" key="2">
    <source>
        <dbReference type="ARBA" id="ARBA00022603"/>
    </source>
</evidence>
<proteinExistence type="inferred from homology"/>
<dbReference type="SUPFAM" id="SSF75217">
    <property type="entry name" value="alpha/beta knot"/>
    <property type="match status" value="1"/>
</dbReference>
<evidence type="ECO:0000256" key="4">
    <source>
        <dbReference type="ARBA" id="ARBA00022691"/>
    </source>
</evidence>
<dbReference type="PANTHER" id="PTHR42971">
    <property type="entry name" value="TRNA (CYTIDINE(34)-2'-O)-METHYLTRANSFERASE"/>
    <property type="match status" value="1"/>
</dbReference>
<dbReference type="PANTHER" id="PTHR42971:SF1">
    <property type="entry name" value="TRNA (CYTIDINE(34)-2'-O)-METHYLTRANSFERASE"/>
    <property type="match status" value="1"/>
</dbReference>
<dbReference type="EMBL" id="ABEU02000023">
    <property type="protein sequence ID" value="PNR29069.1"/>
    <property type="molecule type" value="Genomic_DNA"/>
</dbReference>
<dbReference type="Pfam" id="PF00588">
    <property type="entry name" value="SpoU_methylase"/>
    <property type="match status" value="1"/>
</dbReference>
<dbReference type="EnsemblPlants" id="Pp3c23_8130V3.2">
    <property type="protein sequence ID" value="Pp3c23_8130V3.2"/>
    <property type="gene ID" value="Pp3c23_8130"/>
</dbReference>
<reference evidence="8 10" key="1">
    <citation type="journal article" date="2008" name="Science">
        <title>The Physcomitrella genome reveals evolutionary insights into the conquest of land by plants.</title>
        <authorList>
            <person name="Rensing S."/>
            <person name="Lang D."/>
            <person name="Zimmer A."/>
            <person name="Terry A."/>
            <person name="Salamov A."/>
            <person name="Shapiro H."/>
            <person name="Nishiyama T."/>
            <person name="Perroud P.-F."/>
            <person name="Lindquist E."/>
            <person name="Kamisugi Y."/>
            <person name="Tanahashi T."/>
            <person name="Sakakibara K."/>
            <person name="Fujita T."/>
            <person name="Oishi K."/>
            <person name="Shin-I T."/>
            <person name="Kuroki Y."/>
            <person name="Toyoda A."/>
            <person name="Suzuki Y."/>
            <person name="Hashimoto A."/>
            <person name="Yamaguchi K."/>
            <person name="Sugano A."/>
            <person name="Kohara Y."/>
            <person name="Fujiyama A."/>
            <person name="Anterola A."/>
            <person name="Aoki S."/>
            <person name="Ashton N."/>
            <person name="Barbazuk W.B."/>
            <person name="Barker E."/>
            <person name="Bennetzen J."/>
            <person name="Bezanilla M."/>
            <person name="Blankenship R."/>
            <person name="Cho S.H."/>
            <person name="Dutcher S."/>
            <person name="Estelle M."/>
            <person name="Fawcett J.A."/>
            <person name="Gundlach H."/>
            <person name="Hanada K."/>
            <person name="Heyl A."/>
            <person name="Hicks K.A."/>
            <person name="Hugh J."/>
            <person name="Lohr M."/>
            <person name="Mayer K."/>
            <person name="Melkozernov A."/>
            <person name="Murata T."/>
            <person name="Nelson D."/>
            <person name="Pils B."/>
            <person name="Prigge M."/>
            <person name="Reiss B."/>
            <person name="Renner T."/>
            <person name="Rombauts S."/>
            <person name="Rushton P."/>
            <person name="Sanderfoot A."/>
            <person name="Schween G."/>
            <person name="Shiu S.-H."/>
            <person name="Stueber K."/>
            <person name="Theodoulou F.L."/>
            <person name="Tu H."/>
            <person name="Van de Peer Y."/>
            <person name="Verrier P.J."/>
            <person name="Waters E."/>
            <person name="Wood A."/>
            <person name="Yang L."/>
            <person name="Cove D."/>
            <person name="Cuming A."/>
            <person name="Hasebe M."/>
            <person name="Lucas S."/>
            <person name="Mishler D.B."/>
            <person name="Reski R."/>
            <person name="Grigoriev I."/>
            <person name="Quatrano R.S."/>
            <person name="Boore J.L."/>
        </authorList>
    </citation>
    <scope>NUCLEOTIDE SEQUENCE [LARGE SCALE GENOMIC DNA]</scope>
    <source>
        <strain evidence="9 10">cv. Gransden 2004</strain>
    </source>
</reference>
<dbReference type="Gramene" id="Pp3c23_8130V3.1">
    <property type="protein sequence ID" value="Pp3c23_8130V3.1"/>
    <property type="gene ID" value="Pp3c23_8130"/>
</dbReference>
<evidence type="ECO:0000256" key="1">
    <source>
        <dbReference type="ARBA" id="ARBA00022490"/>
    </source>
</evidence>
<evidence type="ECO:0000256" key="5">
    <source>
        <dbReference type="ARBA" id="ARBA00022694"/>
    </source>
</evidence>
<dbReference type="Gene3D" id="3.40.1280.10">
    <property type="match status" value="1"/>
</dbReference>
<evidence type="ECO:0000313" key="8">
    <source>
        <dbReference type="EMBL" id="PNR29069.1"/>
    </source>
</evidence>
<dbReference type="EnsemblPlants" id="Pp3c23_8130V3.1">
    <property type="protein sequence ID" value="Pp3c23_8130V3.1"/>
    <property type="gene ID" value="Pp3c23_8130"/>
</dbReference>
<evidence type="ECO:0000256" key="3">
    <source>
        <dbReference type="ARBA" id="ARBA00022679"/>
    </source>
</evidence>
<dbReference type="PaxDb" id="3218-PP1S10_224V6.1"/>
<dbReference type="OrthoDB" id="5580682at2759"/>
<dbReference type="InterPro" id="IPR001537">
    <property type="entry name" value="SpoU_MeTrfase"/>
</dbReference>
<keyword evidence="10" id="KW-1185">Reference proteome</keyword>